<organism evidence="1 3">
    <name type="scientific">Candidatus Magnetobacterium bavaricum</name>
    <dbReference type="NCBI Taxonomy" id="29290"/>
    <lineage>
        <taxon>Bacteria</taxon>
        <taxon>Pseudomonadati</taxon>
        <taxon>Nitrospirota</taxon>
        <taxon>Thermodesulfovibrionia</taxon>
        <taxon>Thermodesulfovibrionales</taxon>
        <taxon>Candidatus Magnetobacteriaceae</taxon>
        <taxon>Candidatus Magnetobacterium</taxon>
    </lineage>
</organism>
<reference evidence="1 3" key="1">
    <citation type="submission" date="2015-02" db="EMBL/GenBank/DDBJ databases">
        <title>Single-cell genomics of uncultivated deep-branching MTB reveals a conserved set of magnetosome genes.</title>
        <authorList>
            <person name="Kolinko S."/>
            <person name="Richter M."/>
            <person name="Glockner F.O."/>
            <person name="Brachmann A."/>
            <person name="Schuler D."/>
        </authorList>
    </citation>
    <scope>NUCLEOTIDE SEQUENCE [LARGE SCALE GENOMIC DNA]</scope>
    <source>
        <strain evidence="1">TM-1</strain>
    </source>
</reference>
<evidence type="ECO:0000313" key="3">
    <source>
        <dbReference type="Proteomes" id="UP000033423"/>
    </source>
</evidence>
<sequence>MPLPVIVPPAAGELATVKVFLASLTAGKTIAMINKTPSHSILAAMVCLNLPYIESRIIFYPPISYPDCLLLLFI</sequence>
<evidence type="ECO:0000313" key="1">
    <source>
        <dbReference type="EMBL" id="KJU87264.1"/>
    </source>
</evidence>
<dbReference type="EMBL" id="LACI01000243">
    <property type="protein sequence ID" value="KJU87264.1"/>
    <property type="molecule type" value="Genomic_DNA"/>
</dbReference>
<dbReference type="Proteomes" id="UP000033423">
    <property type="component" value="Unassembled WGS sequence"/>
</dbReference>
<comment type="caution">
    <text evidence="1">The sequence shown here is derived from an EMBL/GenBank/DDBJ whole genome shotgun (WGS) entry which is preliminary data.</text>
</comment>
<dbReference type="AlphaFoldDB" id="A0A0F3GZ94"/>
<dbReference type="EMBL" id="LACI01000243">
    <property type="protein sequence ID" value="KJU87266.1"/>
    <property type="molecule type" value="Genomic_DNA"/>
</dbReference>
<accession>A0A0F3GZ94</accession>
<keyword evidence="3" id="KW-1185">Reference proteome</keyword>
<proteinExistence type="predicted"/>
<gene>
    <name evidence="1" type="ORF">MBAV_000540</name>
    <name evidence="2" type="ORF">MBAV_000542</name>
</gene>
<protein>
    <submittedName>
        <fullName evidence="1">Uncharacterized protein</fullName>
    </submittedName>
</protein>
<name>A0A0F3GZ94_9BACT</name>
<evidence type="ECO:0000313" key="2">
    <source>
        <dbReference type="EMBL" id="KJU87266.1"/>
    </source>
</evidence>